<feature type="compositionally biased region" description="Low complexity" evidence="1">
    <location>
        <begin position="60"/>
        <end position="74"/>
    </location>
</feature>
<dbReference type="EMBL" id="JAATWB010000003">
    <property type="protein sequence ID" value="NJA88704.1"/>
    <property type="molecule type" value="Genomic_DNA"/>
</dbReference>
<feature type="region of interest" description="Disordered" evidence="1">
    <location>
        <begin position="60"/>
        <end position="88"/>
    </location>
</feature>
<dbReference type="Proteomes" id="UP000720344">
    <property type="component" value="Unassembled WGS sequence"/>
</dbReference>
<comment type="caution">
    <text evidence="2">The sequence shown here is derived from an EMBL/GenBank/DDBJ whole genome shotgun (WGS) entry which is preliminary data.</text>
</comment>
<name>A0ABX0WGP7_9RHOO</name>
<dbReference type="RefSeq" id="WP_167681185.1">
    <property type="nucleotide sequence ID" value="NZ_JAATWB010000003.1"/>
</dbReference>
<proteinExistence type="predicted"/>
<organism evidence="2 3">
    <name type="scientific">Rhodocyclus gracilis</name>
    <dbReference type="NCBI Taxonomy" id="2929842"/>
    <lineage>
        <taxon>Bacteria</taxon>
        <taxon>Pseudomonadati</taxon>
        <taxon>Pseudomonadota</taxon>
        <taxon>Betaproteobacteria</taxon>
        <taxon>Rhodocyclales</taxon>
        <taxon>Rhodocyclaceae</taxon>
        <taxon>Rhodocyclus</taxon>
    </lineage>
</organism>
<reference evidence="3" key="1">
    <citation type="submission" date="2020-03" db="EMBL/GenBank/DDBJ databases">
        <title>Whole-genome sequence of the purple nonsulfur bacterium Rhodocyclus tenuis DSM112.</title>
        <authorList>
            <person name="Kyndt J.A."/>
            <person name="Meyer T.E."/>
        </authorList>
    </citation>
    <scope>NUCLEOTIDE SEQUENCE [LARGE SCALE GENOMIC DNA]</scope>
    <source>
        <strain evidence="3">DSM 112</strain>
    </source>
</reference>
<keyword evidence="3" id="KW-1185">Reference proteome</keyword>
<evidence type="ECO:0000313" key="3">
    <source>
        <dbReference type="Proteomes" id="UP000720344"/>
    </source>
</evidence>
<evidence type="ECO:0000256" key="1">
    <source>
        <dbReference type="SAM" id="MobiDB-lite"/>
    </source>
</evidence>
<accession>A0ABX0WGP7</accession>
<evidence type="ECO:0000313" key="2">
    <source>
        <dbReference type="EMBL" id="NJA88704.1"/>
    </source>
</evidence>
<gene>
    <name evidence="2" type="ORF">HCX48_05625</name>
</gene>
<sequence>MPLAPAAGFRERIRVLLAADRIVRWRQGDCQTLRVAAPTGTGRPNWAAAVATLATALAADGETASPASPAPDAAQQHTPDESAGDEASAALTRLASLPSAPARWLKHWQAPRLEIVVAEHFARWLVLPWQAEISTPAESEAFARHRLREIYGEAARGWSIVCAERPPGEGTPVCAIDSALIEALHALARARGYALECVHPLFGAAADHWRAALPRGLVGFAVAEGDALLLGLLHDRRWHAIQRASLAADDDPGAALAGLFVRTALAAGFAADFGSESTQGTTPGAAQRGTTQAAPRLFVCGNAAARCMAAFPAERCRLLGSALPWLAGVAGVTGLSAASPTPRQRSAGEVV</sequence>
<protein>
    <submittedName>
        <fullName evidence="2">Uncharacterized protein</fullName>
    </submittedName>
</protein>